<dbReference type="InterPro" id="IPR052433">
    <property type="entry name" value="X-Pro_dipept-like"/>
</dbReference>
<dbReference type="Proteomes" id="UP001497522">
    <property type="component" value="Chromosome 6"/>
</dbReference>
<evidence type="ECO:0000256" key="6">
    <source>
        <dbReference type="ARBA" id="ARBA00022997"/>
    </source>
</evidence>
<dbReference type="SMART" id="SM01011">
    <property type="entry name" value="AMP_N"/>
    <property type="match status" value="1"/>
</dbReference>
<reference evidence="17" key="1">
    <citation type="submission" date="2024-03" db="EMBL/GenBank/DDBJ databases">
        <authorList>
            <consortium name="ELIXIR-Norway"/>
            <consortium name="Elixir Norway"/>
        </authorList>
    </citation>
    <scope>NUCLEOTIDE SEQUENCE</scope>
</reference>
<evidence type="ECO:0000256" key="3">
    <source>
        <dbReference type="ARBA" id="ARBA00022670"/>
    </source>
</evidence>
<dbReference type="InterPro" id="IPR000994">
    <property type="entry name" value="Pept_M24"/>
</dbReference>
<dbReference type="EMBL" id="OZ023707">
    <property type="protein sequence ID" value="CAK9877856.1"/>
    <property type="molecule type" value="Genomic_DNA"/>
</dbReference>
<gene>
    <name evidence="17" type="ORF">CSSPJE1EN2_LOCUS19681</name>
</gene>
<comment type="cofactor">
    <cofactor evidence="1">
        <name>Mn(2+)</name>
        <dbReference type="ChEBI" id="CHEBI:29035"/>
    </cofactor>
</comment>
<dbReference type="CDD" id="cd01087">
    <property type="entry name" value="Prolidase"/>
    <property type="match status" value="1"/>
</dbReference>
<dbReference type="InterPro" id="IPR036005">
    <property type="entry name" value="Creatinase/aminopeptidase-like"/>
</dbReference>
<accession>A0ABP1BQP0</accession>
<sequence>MANMQSNIAIINNKLFVATIIVEDGSDNTCIMVIMQVPMALHAQNRQKLLDRMRAQLEAAGRDSTNGVILLQGGEEQTRYCSDHVPLFRQESYFMYLFGVKEPGFFGALELYTGKSFLFCPRLNPEYAVWLGKIQPPSYFKELYEVDSGHYVDEIHEVLKDSQRGGDWTLYLLHGQNTDSGNFSKPASFQGMEMFNTDLELLHPVLSECRVHKSKLEVDVLRYVNNVSSEAHVQVMRIAKVGMKEYQLESTFLHHVYMYGGCRYCSYTCICAAGENSSTLHYGHAAAPNDKVMLDGDMALLDMGAEYHCYSSDITCSFPVNGKFTEEQRVVYEAVLDAQKAVIGAMRPGVSWVDMHKLAEQQILQALKHAGILRGDVEAMMKIRLGAVFMPHGVGHFLGLDTHDTGGYPKGTSRILEPGLKSLRTIRILEEGMVITVEPGCYFIEPLLEEALQDPAKSEFLVKQVLEKFRRLGGVRLEDNVVLTADGCENLTKCPREIQEVEAVMAGGAWPLSKKGA</sequence>
<evidence type="ECO:0000256" key="13">
    <source>
        <dbReference type="ARBA" id="ARBA00044284"/>
    </source>
</evidence>
<dbReference type="SUPFAM" id="SSF53092">
    <property type="entry name" value="Creatinase/prolidase N-terminal domain"/>
    <property type="match status" value="1"/>
</dbReference>
<dbReference type="Gene3D" id="3.40.350.10">
    <property type="entry name" value="Creatinase/prolidase N-terminal domain"/>
    <property type="match status" value="1"/>
</dbReference>
<evidence type="ECO:0000256" key="8">
    <source>
        <dbReference type="ARBA" id="ARBA00023211"/>
    </source>
</evidence>
<dbReference type="PANTHER" id="PTHR48480:SF2">
    <property type="entry name" value="PEPTIDASE D"/>
    <property type="match status" value="1"/>
</dbReference>
<proteinExistence type="inferred from homology"/>
<evidence type="ECO:0000256" key="15">
    <source>
        <dbReference type="ARBA" id="ARBA00048994"/>
    </source>
</evidence>
<keyword evidence="8" id="KW-0464">Manganese</keyword>
<keyword evidence="18" id="KW-1185">Reference proteome</keyword>
<evidence type="ECO:0000256" key="9">
    <source>
        <dbReference type="ARBA" id="ARBA00043990"/>
    </source>
</evidence>
<keyword evidence="5" id="KW-0378">Hydrolase</keyword>
<evidence type="ECO:0000256" key="4">
    <source>
        <dbReference type="ARBA" id="ARBA00022723"/>
    </source>
</evidence>
<dbReference type="Pfam" id="PF05195">
    <property type="entry name" value="AMP_N"/>
    <property type="match status" value="1"/>
</dbReference>
<keyword evidence="6" id="KW-0224">Dipeptidase</keyword>
<dbReference type="SUPFAM" id="SSF55920">
    <property type="entry name" value="Creatinase/aminopeptidase"/>
    <property type="match status" value="1"/>
</dbReference>
<evidence type="ECO:0000256" key="7">
    <source>
        <dbReference type="ARBA" id="ARBA00023049"/>
    </source>
</evidence>
<dbReference type="EC" id="3.4.13.9" evidence="10"/>
<evidence type="ECO:0000256" key="10">
    <source>
        <dbReference type="ARBA" id="ARBA00044051"/>
    </source>
</evidence>
<keyword evidence="7" id="KW-0482">Metalloprotease</keyword>
<name>A0ABP1BQP0_9BRYO</name>
<dbReference type="Gene3D" id="3.90.230.10">
    <property type="entry name" value="Creatinase/methionine aminopeptidase superfamily"/>
    <property type="match status" value="1"/>
</dbReference>
<evidence type="ECO:0000256" key="12">
    <source>
        <dbReference type="ARBA" id="ARBA00044252"/>
    </source>
</evidence>
<keyword evidence="4" id="KW-0479">Metal-binding</keyword>
<evidence type="ECO:0000256" key="2">
    <source>
        <dbReference type="ARBA" id="ARBA00011738"/>
    </source>
</evidence>
<dbReference type="PANTHER" id="PTHR48480">
    <property type="match status" value="1"/>
</dbReference>
<feature type="domain" description="Aminopeptidase P N-terminal" evidence="16">
    <location>
        <begin position="37"/>
        <end position="181"/>
    </location>
</feature>
<dbReference type="InterPro" id="IPR007865">
    <property type="entry name" value="Aminopep_P_N"/>
</dbReference>
<comment type="catalytic activity">
    <reaction evidence="15">
        <text>Xaa-L-Pro dipeptide + H2O = an L-alpha-amino acid + L-proline</text>
        <dbReference type="Rhea" id="RHEA:76407"/>
        <dbReference type="ChEBI" id="CHEBI:15377"/>
        <dbReference type="ChEBI" id="CHEBI:59869"/>
        <dbReference type="ChEBI" id="CHEBI:60039"/>
        <dbReference type="ChEBI" id="CHEBI:195196"/>
        <dbReference type="EC" id="3.4.13.9"/>
    </reaction>
</comment>
<evidence type="ECO:0000256" key="5">
    <source>
        <dbReference type="ARBA" id="ARBA00022801"/>
    </source>
</evidence>
<keyword evidence="3" id="KW-0645">Protease</keyword>
<evidence type="ECO:0000256" key="14">
    <source>
        <dbReference type="ARBA" id="ARBA00044351"/>
    </source>
</evidence>
<dbReference type="Pfam" id="PF00557">
    <property type="entry name" value="Peptidase_M24"/>
    <property type="match status" value="1"/>
</dbReference>
<comment type="similarity">
    <text evidence="9">Belongs to the peptidase M24B family. Eukaryotic-type prolidase subfamily.</text>
</comment>
<evidence type="ECO:0000313" key="17">
    <source>
        <dbReference type="EMBL" id="CAK9877856.1"/>
    </source>
</evidence>
<protein>
    <recommendedName>
        <fullName evidence="11">Xaa-Pro dipeptidase</fullName>
        <ecNumber evidence="10">3.4.13.9</ecNumber>
    </recommendedName>
    <alternativeName>
        <fullName evidence="14">Imidodipeptidase</fullName>
    </alternativeName>
    <alternativeName>
        <fullName evidence="12">Peptidase D</fullName>
    </alternativeName>
    <alternativeName>
        <fullName evidence="13">Proline dipeptidase</fullName>
    </alternativeName>
</protein>
<evidence type="ECO:0000313" key="18">
    <source>
        <dbReference type="Proteomes" id="UP001497522"/>
    </source>
</evidence>
<evidence type="ECO:0000259" key="16">
    <source>
        <dbReference type="SMART" id="SM01011"/>
    </source>
</evidence>
<evidence type="ECO:0000256" key="1">
    <source>
        <dbReference type="ARBA" id="ARBA00001936"/>
    </source>
</evidence>
<comment type="subunit">
    <text evidence="2">Homodimer.</text>
</comment>
<dbReference type="InterPro" id="IPR029149">
    <property type="entry name" value="Creatin/AminoP/Spt16_N"/>
</dbReference>
<evidence type="ECO:0000256" key="11">
    <source>
        <dbReference type="ARBA" id="ARBA00044141"/>
    </source>
</evidence>
<organism evidence="17 18">
    <name type="scientific">Sphagnum jensenii</name>
    <dbReference type="NCBI Taxonomy" id="128206"/>
    <lineage>
        <taxon>Eukaryota</taxon>
        <taxon>Viridiplantae</taxon>
        <taxon>Streptophyta</taxon>
        <taxon>Embryophyta</taxon>
        <taxon>Bryophyta</taxon>
        <taxon>Sphagnophytina</taxon>
        <taxon>Sphagnopsida</taxon>
        <taxon>Sphagnales</taxon>
        <taxon>Sphagnaceae</taxon>
        <taxon>Sphagnum</taxon>
    </lineage>
</organism>